<dbReference type="Pfam" id="PF05229">
    <property type="entry name" value="SCPU"/>
    <property type="match status" value="1"/>
</dbReference>
<dbReference type="PANTHER" id="PTHR37089:SF4">
    <property type="entry name" value="EXPORTED PROTEIN"/>
    <property type="match status" value="1"/>
</dbReference>
<feature type="chain" id="PRO_5019817760" evidence="1">
    <location>
        <begin position="24"/>
        <end position="189"/>
    </location>
</feature>
<dbReference type="InterPro" id="IPR053167">
    <property type="entry name" value="Spore_coat_component"/>
</dbReference>
<dbReference type="RefSeq" id="WP_012906167.1">
    <property type="nucleotide sequence ID" value="NZ_CAJTBI010000052.1"/>
</dbReference>
<accession>A0A482PFD5</accession>
<dbReference type="AlphaFoldDB" id="A0A482PFD5"/>
<evidence type="ECO:0000259" key="2">
    <source>
        <dbReference type="Pfam" id="PF05229"/>
    </source>
</evidence>
<name>A0A482PFD5_CITRO</name>
<proteinExistence type="predicted"/>
<reference evidence="3" key="1">
    <citation type="submission" date="2019-03" db="EMBL/GenBank/DDBJ databases">
        <title>Complete genome sequence of enteropathogenic Citrobacter rodentium strain DBS100.</title>
        <authorList>
            <person name="Popov G."/>
            <person name="Fiebig A."/>
            <person name="Shideler S."/>
            <person name="Coombes B."/>
            <person name="Savchenko A."/>
        </authorList>
    </citation>
    <scope>NUCLEOTIDE SEQUENCE</scope>
    <source>
        <strain evidence="3">DBS100</strain>
    </source>
</reference>
<evidence type="ECO:0000256" key="1">
    <source>
        <dbReference type="SAM" id="SignalP"/>
    </source>
</evidence>
<dbReference type="OMA" id="VRCTTGQ"/>
<dbReference type="InterPro" id="IPR007893">
    <property type="entry name" value="Spore_coat_U/FanG"/>
</dbReference>
<feature type="domain" description="Spore coat protein U/FanG" evidence="2">
    <location>
        <begin position="28"/>
        <end position="185"/>
    </location>
</feature>
<gene>
    <name evidence="3" type="ORF">E2R62_06210</name>
</gene>
<keyword evidence="1" id="KW-0732">Signal</keyword>
<feature type="signal peptide" evidence="1">
    <location>
        <begin position="1"/>
        <end position="23"/>
    </location>
</feature>
<dbReference type="SMART" id="SM00972">
    <property type="entry name" value="SCPU"/>
    <property type="match status" value="1"/>
</dbReference>
<evidence type="ECO:0000313" key="3">
    <source>
        <dbReference type="EMBL" id="QBY28483.1"/>
    </source>
</evidence>
<dbReference type="EMBL" id="CP038008">
    <property type="protein sequence ID" value="QBY28483.1"/>
    <property type="molecule type" value="Genomic_DNA"/>
</dbReference>
<organism evidence="3">
    <name type="scientific">Citrobacter rodentium</name>
    <dbReference type="NCBI Taxonomy" id="67825"/>
    <lineage>
        <taxon>Bacteria</taxon>
        <taxon>Pseudomonadati</taxon>
        <taxon>Pseudomonadota</taxon>
        <taxon>Gammaproteobacteria</taxon>
        <taxon>Enterobacterales</taxon>
        <taxon>Enterobacteriaceae</taxon>
        <taxon>Citrobacter</taxon>
    </lineage>
</organism>
<protein>
    <submittedName>
        <fullName evidence="3">SCPU domain-containing protein</fullName>
    </submittedName>
</protein>
<dbReference type="PANTHER" id="PTHR37089">
    <property type="entry name" value="PROTEIN U-RELATED"/>
    <property type="match status" value="1"/>
</dbReference>
<sequence length="189" mass="19092">MKTISRFLGMAGIFLLPLPSALAVTSSGTVGVTLTLTNGCLINGSPSQSGINFGTLNFGTHPATFSELTTQLTGAAGGNSFGIQCTTADYTVQVTGNTNSSAPGSVVGTPGTPARYLVNAANTTQGVAYSLYSDSGFSNVIANNTPLPKASTTAGVDNYTLYGRIQGGGNSVTVVPGTYTDTVNVSVIY</sequence>